<dbReference type="Gene3D" id="3.40.50.720">
    <property type="entry name" value="NAD(P)-binding Rossmann-like Domain"/>
    <property type="match status" value="1"/>
</dbReference>
<dbReference type="RefSeq" id="WP_091597770.1">
    <property type="nucleotide sequence ID" value="NZ_FNEE01000017.1"/>
</dbReference>
<keyword evidence="5" id="KW-1185">Reference proteome</keyword>
<dbReference type="SMART" id="SM00822">
    <property type="entry name" value="PKS_KR"/>
    <property type="match status" value="1"/>
</dbReference>
<protein>
    <submittedName>
        <fullName evidence="4">NAD(P)-dependent dehydrogenase, short-chain alcohol dehydrogenase family</fullName>
    </submittedName>
</protein>
<dbReference type="EMBL" id="FNEE01000017">
    <property type="protein sequence ID" value="SDK60642.1"/>
    <property type="molecule type" value="Genomic_DNA"/>
</dbReference>
<dbReference type="PROSITE" id="PS00061">
    <property type="entry name" value="ADH_SHORT"/>
    <property type="match status" value="1"/>
</dbReference>
<keyword evidence="2" id="KW-0560">Oxidoreductase</keyword>
<feature type="domain" description="Ketoreductase" evidence="3">
    <location>
        <begin position="7"/>
        <end position="149"/>
    </location>
</feature>
<gene>
    <name evidence="4" type="ORF">SAMN05428953_117102</name>
</gene>
<comment type="similarity">
    <text evidence="1">Belongs to the short-chain dehydrogenases/reductases (SDR) family.</text>
</comment>
<dbReference type="PANTHER" id="PTHR42760">
    <property type="entry name" value="SHORT-CHAIN DEHYDROGENASES/REDUCTASES FAMILY MEMBER"/>
    <property type="match status" value="1"/>
</dbReference>
<dbReference type="GO" id="GO:0006633">
    <property type="term" value="P:fatty acid biosynthetic process"/>
    <property type="evidence" value="ECO:0007669"/>
    <property type="project" value="TreeGrafter"/>
</dbReference>
<name>A0A1G9D9R2_9HYPH</name>
<dbReference type="Pfam" id="PF13561">
    <property type="entry name" value="adh_short_C2"/>
    <property type="match status" value="1"/>
</dbReference>
<dbReference type="PANTHER" id="PTHR42760:SF133">
    <property type="entry name" value="3-OXOACYL-[ACYL-CARRIER-PROTEIN] REDUCTASE"/>
    <property type="match status" value="1"/>
</dbReference>
<proteinExistence type="inferred from homology"/>
<dbReference type="InterPro" id="IPR057326">
    <property type="entry name" value="KR_dom"/>
</dbReference>
<evidence type="ECO:0000256" key="2">
    <source>
        <dbReference type="ARBA" id="ARBA00023002"/>
    </source>
</evidence>
<dbReference type="SUPFAM" id="SSF51735">
    <property type="entry name" value="NAD(P)-binding Rossmann-fold domains"/>
    <property type="match status" value="1"/>
</dbReference>
<dbReference type="NCBIfam" id="NF004847">
    <property type="entry name" value="PRK06198.1"/>
    <property type="match status" value="1"/>
</dbReference>
<organism evidence="4 5">
    <name type="scientific">Mesorhizobium muleiense</name>
    <dbReference type="NCBI Taxonomy" id="1004279"/>
    <lineage>
        <taxon>Bacteria</taxon>
        <taxon>Pseudomonadati</taxon>
        <taxon>Pseudomonadota</taxon>
        <taxon>Alphaproteobacteria</taxon>
        <taxon>Hyphomicrobiales</taxon>
        <taxon>Phyllobacteriaceae</taxon>
        <taxon>Mesorhizobium</taxon>
    </lineage>
</organism>
<dbReference type="PRINTS" id="PR00080">
    <property type="entry name" value="SDRFAMILY"/>
</dbReference>
<dbReference type="FunFam" id="3.40.50.720:FF:000084">
    <property type="entry name" value="Short-chain dehydrogenase reductase"/>
    <property type="match status" value="1"/>
</dbReference>
<dbReference type="CDD" id="cd05233">
    <property type="entry name" value="SDR_c"/>
    <property type="match status" value="1"/>
</dbReference>
<accession>A0A1G9D9R2</accession>
<dbReference type="GO" id="GO:0016616">
    <property type="term" value="F:oxidoreductase activity, acting on the CH-OH group of donors, NAD or NADP as acceptor"/>
    <property type="evidence" value="ECO:0007669"/>
    <property type="project" value="TreeGrafter"/>
</dbReference>
<dbReference type="InterPro" id="IPR002347">
    <property type="entry name" value="SDR_fam"/>
</dbReference>
<dbReference type="PRINTS" id="PR00081">
    <property type="entry name" value="GDHRDH"/>
</dbReference>
<evidence type="ECO:0000259" key="3">
    <source>
        <dbReference type="SMART" id="SM00822"/>
    </source>
</evidence>
<sequence>MNRMDGKVCVVTGSTQGLGAAIARRLAEAGAAGVVTLGRNEAKGRAVAEAITRDTGVPVHFVEADLGKVEDCRRVMAEAERVYGKMHVLVNAGARTDRGTILDTSPELFDALFAVNVRGPYFLMQEAIRHMIRAGIEGAICNIGSISEHAGQPFINVYCATKAALATLTRNTAFSVMKNRIRVNQLDVGWMASDHERELQVSETGDPNWEAKAVANLPFGRLIDPREVAQAVNFLVSDDAGLMTGAVVDYDQTVLGAASGPMAVPEKAMALSPSDTD</sequence>
<evidence type="ECO:0000256" key="1">
    <source>
        <dbReference type="ARBA" id="ARBA00006484"/>
    </source>
</evidence>
<evidence type="ECO:0000313" key="5">
    <source>
        <dbReference type="Proteomes" id="UP000198894"/>
    </source>
</evidence>
<dbReference type="InterPro" id="IPR036291">
    <property type="entry name" value="NAD(P)-bd_dom_sf"/>
</dbReference>
<evidence type="ECO:0000313" key="4">
    <source>
        <dbReference type="EMBL" id="SDK60642.1"/>
    </source>
</evidence>
<dbReference type="InterPro" id="IPR020904">
    <property type="entry name" value="Sc_DH/Rdtase_CS"/>
</dbReference>
<dbReference type="GO" id="GO:0048038">
    <property type="term" value="F:quinone binding"/>
    <property type="evidence" value="ECO:0007669"/>
    <property type="project" value="TreeGrafter"/>
</dbReference>
<reference evidence="5" key="1">
    <citation type="submission" date="2016-10" db="EMBL/GenBank/DDBJ databases">
        <authorList>
            <person name="Varghese N."/>
            <person name="Submissions S."/>
        </authorList>
    </citation>
    <scope>NUCLEOTIDE SEQUENCE [LARGE SCALE GENOMIC DNA]</scope>
    <source>
        <strain evidence="5">CGMCC 1.11022</strain>
    </source>
</reference>
<dbReference type="Proteomes" id="UP000198894">
    <property type="component" value="Unassembled WGS sequence"/>
</dbReference>
<dbReference type="AlphaFoldDB" id="A0A1G9D9R2"/>